<evidence type="ECO:0000313" key="13">
    <source>
        <dbReference type="EMBL" id="EHL12171.1"/>
    </source>
</evidence>
<dbReference type="HOGENOM" id="CLU_015869_1_1_9"/>
<keyword evidence="3 10" id="KW-0436">Ligase</keyword>
<evidence type="ECO:0000313" key="14">
    <source>
        <dbReference type="Proteomes" id="UP000003527"/>
    </source>
</evidence>
<keyword evidence="14" id="KW-1185">Reference proteome</keyword>
<dbReference type="GO" id="GO:0008841">
    <property type="term" value="F:dihydrofolate synthase activity"/>
    <property type="evidence" value="ECO:0007669"/>
    <property type="project" value="TreeGrafter"/>
</dbReference>
<evidence type="ECO:0000256" key="6">
    <source>
        <dbReference type="ARBA" id="ARBA00022840"/>
    </source>
</evidence>
<dbReference type="Gene3D" id="3.40.1190.10">
    <property type="entry name" value="Mur-like, catalytic domain"/>
    <property type="match status" value="1"/>
</dbReference>
<dbReference type="PANTHER" id="PTHR11136:SF0">
    <property type="entry name" value="DIHYDROFOLATE SYNTHETASE-RELATED"/>
    <property type="match status" value="1"/>
</dbReference>
<dbReference type="InterPro" id="IPR013221">
    <property type="entry name" value="Mur_ligase_cen"/>
</dbReference>
<dbReference type="SUPFAM" id="SSF53623">
    <property type="entry name" value="MurD-like peptide ligases, catalytic domain"/>
    <property type="match status" value="1"/>
</dbReference>
<accession>G9WTW8</accession>
<comment type="catalytic activity">
    <reaction evidence="9">
        <text>(6S)-5,6,7,8-tetrahydrofolyl-(gamma-L-Glu)(n) + L-glutamate + ATP = (6S)-5,6,7,8-tetrahydrofolyl-(gamma-L-Glu)(n+1) + ADP + phosphate + H(+)</text>
        <dbReference type="Rhea" id="RHEA:10580"/>
        <dbReference type="Rhea" id="RHEA-COMP:14738"/>
        <dbReference type="Rhea" id="RHEA-COMP:14740"/>
        <dbReference type="ChEBI" id="CHEBI:15378"/>
        <dbReference type="ChEBI" id="CHEBI:29985"/>
        <dbReference type="ChEBI" id="CHEBI:30616"/>
        <dbReference type="ChEBI" id="CHEBI:43474"/>
        <dbReference type="ChEBI" id="CHEBI:141005"/>
        <dbReference type="ChEBI" id="CHEBI:456216"/>
        <dbReference type="EC" id="6.3.2.17"/>
    </reaction>
</comment>
<keyword evidence="4" id="KW-0479">Metal-binding</keyword>
<dbReference type="InterPro" id="IPR004101">
    <property type="entry name" value="Mur_ligase_C"/>
</dbReference>
<evidence type="ECO:0000256" key="3">
    <source>
        <dbReference type="ARBA" id="ARBA00022598"/>
    </source>
</evidence>
<dbReference type="GO" id="GO:0005524">
    <property type="term" value="F:ATP binding"/>
    <property type="evidence" value="ECO:0007669"/>
    <property type="project" value="UniProtKB-KW"/>
</dbReference>
<keyword evidence="5 10" id="KW-0547">Nucleotide-binding</keyword>
<dbReference type="EC" id="6.3.2.17" evidence="2"/>
<evidence type="ECO:0000256" key="7">
    <source>
        <dbReference type="ARBA" id="ARBA00022842"/>
    </source>
</evidence>
<dbReference type="InterPro" id="IPR001645">
    <property type="entry name" value="Folylpolyglutamate_synth"/>
</dbReference>
<reference evidence="13 14" key="1">
    <citation type="submission" date="2011-08" db="EMBL/GenBank/DDBJ databases">
        <title>The Genome Sequence of Oribacterium sp. ACB7.</title>
        <authorList>
            <consortium name="The Broad Institute Genome Sequencing Platform"/>
            <person name="Earl A."/>
            <person name="Ward D."/>
            <person name="Feldgarden M."/>
            <person name="Gevers D."/>
            <person name="Sizova M."/>
            <person name="Hazen A."/>
            <person name="Epstein S."/>
            <person name="Young S.K."/>
            <person name="Zeng Q."/>
            <person name="Gargeya S."/>
            <person name="Fitzgerald M."/>
            <person name="Haas B."/>
            <person name="Abouelleil A."/>
            <person name="Alvarado L."/>
            <person name="Arachchi H.M."/>
            <person name="Berlin A."/>
            <person name="Brown A."/>
            <person name="Chapman S.B."/>
            <person name="Chen Z."/>
            <person name="Dunbar C."/>
            <person name="Freedman E."/>
            <person name="Gearin G."/>
            <person name="Gellesch M."/>
            <person name="Goldberg J."/>
            <person name="Griggs A."/>
            <person name="Gujja S."/>
            <person name="Heiman D."/>
            <person name="Howarth C."/>
            <person name="Larson L."/>
            <person name="Lui A."/>
            <person name="MacDonald P.J.P."/>
            <person name="Montmayeur A."/>
            <person name="Murphy C."/>
            <person name="Neiman D."/>
            <person name="Pearson M."/>
            <person name="Priest M."/>
            <person name="Roberts A."/>
            <person name="Saif S."/>
            <person name="Shea T."/>
            <person name="Shenoy N."/>
            <person name="Sisk P."/>
            <person name="Stolte C."/>
            <person name="Sykes S."/>
            <person name="Wortman J."/>
            <person name="Nusbaum C."/>
            <person name="Birren B."/>
        </authorList>
    </citation>
    <scope>NUCLEOTIDE SEQUENCE [LARGE SCALE GENOMIC DNA]</scope>
    <source>
        <strain evidence="13 14">ACB7</strain>
    </source>
</reference>
<dbReference type="InterPro" id="IPR018109">
    <property type="entry name" value="Folylpolyglutamate_synth_CS"/>
</dbReference>
<evidence type="ECO:0000256" key="1">
    <source>
        <dbReference type="ARBA" id="ARBA00008276"/>
    </source>
</evidence>
<evidence type="ECO:0000256" key="4">
    <source>
        <dbReference type="ARBA" id="ARBA00022723"/>
    </source>
</evidence>
<dbReference type="NCBIfam" id="TIGR01499">
    <property type="entry name" value="folC"/>
    <property type="match status" value="1"/>
</dbReference>
<dbReference type="Pfam" id="PF08245">
    <property type="entry name" value="Mur_ligase_M"/>
    <property type="match status" value="1"/>
</dbReference>
<evidence type="ECO:0000259" key="11">
    <source>
        <dbReference type="Pfam" id="PF02875"/>
    </source>
</evidence>
<dbReference type="RefSeq" id="WP_009536376.1">
    <property type="nucleotide sequence ID" value="NZ_JH414504.1"/>
</dbReference>
<dbReference type="SUPFAM" id="SSF53244">
    <property type="entry name" value="MurD-like peptide ligases, peptide-binding domain"/>
    <property type="match status" value="1"/>
</dbReference>
<evidence type="ECO:0000256" key="5">
    <source>
        <dbReference type="ARBA" id="ARBA00022741"/>
    </source>
</evidence>
<evidence type="ECO:0000256" key="10">
    <source>
        <dbReference type="PIRNR" id="PIRNR001563"/>
    </source>
</evidence>
<dbReference type="InterPro" id="IPR036565">
    <property type="entry name" value="Mur-like_cat_sf"/>
</dbReference>
<dbReference type="Gene3D" id="3.90.190.20">
    <property type="entry name" value="Mur ligase, C-terminal domain"/>
    <property type="match status" value="1"/>
</dbReference>
<dbReference type="PROSITE" id="PS01012">
    <property type="entry name" value="FOLYLPOLYGLU_SYNT_2"/>
    <property type="match status" value="1"/>
</dbReference>
<dbReference type="Pfam" id="PF02875">
    <property type="entry name" value="Mur_ligase_C"/>
    <property type="match status" value="1"/>
</dbReference>
<evidence type="ECO:0000259" key="12">
    <source>
        <dbReference type="Pfam" id="PF08245"/>
    </source>
</evidence>
<evidence type="ECO:0000256" key="8">
    <source>
        <dbReference type="ARBA" id="ARBA00030592"/>
    </source>
</evidence>
<dbReference type="GO" id="GO:0004326">
    <property type="term" value="F:tetrahydrofolylpolyglutamate synthase activity"/>
    <property type="evidence" value="ECO:0007669"/>
    <property type="project" value="UniProtKB-EC"/>
</dbReference>
<evidence type="ECO:0000256" key="2">
    <source>
        <dbReference type="ARBA" id="ARBA00013025"/>
    </source>
</evidence>
<feature type="domain" description="Mur ligase central" evidence="12">
    <location>
        <begin position="45"/>
        <end position="262"/>
    </location>
</feature>
<keyword evidence="7" id="KW-0460">Magnesium</keyword>
<dbReference type="InterPro" id="IPR036615">
    <property type="entry name" value="Mur_ligase_C_dom_sf"/>
</dbReference>
<protein>
    <recommendedName>
        <fullName evidence="2">tetrahydrofolate synthase</fullName>
        <ecNumber evidence="2">6.3.2.17</ecNumber>
    </recommendedName>
    <alternativeName>
        <fullName evidence="8">Tetrahydrofolylpolyglutamate synthase</fullName>
    </alternativeName>
</protein>
<dbReference type="PIRSF" id="PIRSF001563">
    <property type="entry name" value="Folylpolyglu_synth"/>
    <property type="match status" value="1"/>
</dbReference>
<name>G9WTW8_9FIRM</name>
<dbReference type="Proteomes" id="UP000003527">
    <property type="component" value="Unassembled WGS sequence"/>
</dbReference>
<dbReference type="GO" id="GO:0005737">
    <property type="term" value="C:cytoplasm"/>
    <property type="evidence" value="ECO:0007669"/>
    <property type="project" value="TreeGrafter"/>
</dbReference>
<dbReference type="EMBL" id="AFZD01000016">
    <property type="protein sequence ID" value="EHL12171.1"/>
    <property type="molecule type" value="Genomic_DNA"/>
</dbReference>
<comment type="similarity">
    <text evidence="1 10">Belongs to the folylpolyglutamate synthase family.</text>
</comment>
<evidence type="ECO:0000256" key="9">
    <source>
        <dbReference type="ARBA" id="ARBA00047493"/>
    </source>
</evidence>
<keyword evidence="6 10" id="KW-0067">ATP-binding</keyword>
<dbReference type="GO" id="GO:0046872">
    <property type="term" value="F:metal ion binding"/>
    <property type="evidence" value="ECO:0007669"/>
    <property type="project" value="UniProtKB-KW"/>
</dbReference>
<proteinExistence type="inferred from homology"/>
<gene>
    <name evidence="13" type="ORF">HMPREF9624_00478</name>
</gene>
<dbReference type="AlphaFoldDB" id="G9WTW8"/>
<sequence length="430" mass="48839">MTREESRKALCGSTDPIPERSDLQPLRVLLQRLGNPEKTLRIIHIAGSNGKGSVAVSLQNILTLAGYKTGLHTSPHLESMNERFTIDGVQISDADYLRMSNLIRKELPLLPSMPNEFDLLTALAFLYFKEQNVDFLILEVGLGGRLDGTNVIDKKLLSIICHIGLEHTAILGNSLSEIAQEKGGIILDGTPTVLMQQSDEVMQVIRKIAKEKNSKLILTNSRFLHSYPFYLDNGYQYFTYKDRREYALSLLGDYQLDNAMVICEAIDYLKSIGLRIPEDAVKLGLYTTEWKGRFEVLKKNPLIVLDGAHNPQAITAVVRSVEMLFPKYKKRVFFSVMQDKNYTEMLRILKNNSLSFTFFQVDSVRGMDACALKELWEKEFDGEIHLAKSLEDGLQWNFENLRNEEGKALLLCVGSLYQVSGIRRYCRENL</sequence>
<organism evidence="13 14">
    <name type="scientific">Oribacterium asaccharolyticum ACB7</name>
    <dbReference type="NCBI Taxonomy" id="796944"/>
    <lineage>
        <taxon>Bacteria</taxon>
        <taxon>Bacillati</taxon>
        <taxon>Bacillota</taxon>
        <taxon>Clostridia</taxon>
        <taxon>Lachnospirales</taxon>
        <taxon>Lachnospiraceae</taxon>
        <taxon>Oribacterium</taxon>
    </lineage>
</organism>
<dbReference type="PATRIC" id="fig|796944.3.peg.1192"/>
<feature type="domain" description="Mur ligase C-terminal" evidence="11">
    <location>
        <begin position="292"/>
        <end position="414"/>
    </location>
</feature>
<comment type="caution">
    <text evidence="13">The sequence shown here is derived from an EMBL/GenBank/DDBJ whole genome shotgun (WGS) entry which is preliminary data.</text>
</comment>
<dbReference type="PANTHER" id="PTHR11136">
    <property type="entry name" value="FOLYLPOLYGLUTAMATE SYNTHASE-RELATED"/>
    <property type="match status" value="1"/>
</dbReference>